<accession>A0A183SX15</accession>
<proteinExistence type="predicted"/>
<reference evidence="2 3" key="2">
    <citation type="submission" date="2018-11" db="EMBL/GenBank/DDBJ databases">
        <authorList>
            <consortium name="Pathogen Informatics"/>
        </authorList>
    </citation>
    <scope>NUCLEOTIDE SEQUENCE [LARGE SCALE GENOMIC DNA]</scope>
    <source>
        <strain evidence="2 3">NST_G2</strain>
    </source>
</reference>
<feature type="compositionally biased region" description="Basic residues" evidence="1">
    <location>
        <begin position="109"/>
        <end position="120"/>
    </location>
</feature>
<dbReference type="AlphaFoldDB" id="A0A183SX15"/>
<dbReference type="WBParaSite" id="SSLN_0000910001-mRNA-1">
    <property type="protein sequence ID" value="SSLN_0000910001-mRNA-1"/>
    <property type="gene ID" value="SSLN_0000910001"/>
</dbReference>
<protein>
    <submittedName>
        <fullName evidence="4">Mediator of RNA polymerase II transcription subunit 19</fullName>
    </submittedName>
</protein>
<evidence type="ECO:0000256" key="1">
    <source>
        <dbReference type="SAM" id="MobiDB-lite"/>
    </source>
</evidence>
<evidence type="ECO:0000313" key="4">
    <source>
        <dbReference type="WBParaSite" id="SSLN_0000910001-mRNA-1"/>
    </source>
</evidence>
<reference evidence="4" key="1">
    <citation type="submission" date="2016-06" db="UniProtKB">
        <authorList>
            <consortium name="WormBaseParasite"/>
        </authorList>
    </citation>
    <scope>IDENTIFICATION</scope>
</reference>
<keyword evidence="3" id="KW-1185">Reference proteome</keyword>
<feature type="region of interest" description="Disordered" evidence="1">
    <location>
        <begin position="97"/>
        <end position="120"/>
    </location>
</feature>
<dbReference type="EMBL" id="UYSU01034837">
    <property type="protein sequence ID" value="VDL95148.1"/>
    <property type="molecule type" value="Genomic_DNA"/>
</dbReference>
<name>A0A183SX15_SCHSO</name>
<gene>
    <name evidence="2" type="ORF">SSLN_LOCUS8763</name>
</gene>
<dbReference type="Proteomes" id="UP000275846">
    <property type="component" value="Unassembled WGS sequence"/>
</dbReference>
<organism evidence="4">
    <name type="scientific">Schistocephalus solidus</name>
    <name type="common">Tapeworm</name>
    <dbReference type="NCBI Taxonomy" id="70667"/>
    <lineage>
        <taxon>Eukaryota</taxon>
        <taxon>Metazoa</taxon>
        <taxon>Spiralia</taxon>
        <taxon>Lophotrochozoa</taxon>
        <taxon>Platyhelminthes</taxon>
        <taxon>Cestoda</taxon>
        <taxon>Eucestoda</taxon>
        <taxon>Diphyllobothriidea</taxon>
        <taxon>Diphyllobothriidae</taxon>
        <taxon>Schistocephalus</taxon>
    </lineage>
</organism>
<evidence type="ECO:0000313" key="2">
    <source>
        <dbReference type="EMBL" id="VDL95148.1"/>
    </source>
</evidence>
<sequence length="228" mass="25121">MCASTHGMSNFRPSNLPFLKESYVGGDSNPVVDLGLLGSLFHLNKPVTHSGVQQPSGMSKKPYIGTEKLTFSPRKKLEQVPYTNDGSHVFCSQPRLADRKTRGSDLNKRKYSHLHPPHHTLRAAQEKPAGMEDGGGRSGNGVLTSLLSVRPDSLNRIRWRRWVTATHYSGAPGQRQSNAYTGVAYAIRNDTVESSPCLPQCINDFRMNQNQPLRETSSPQASAPTLPQ</sequence>
<feature type="compositionally biased region" description="Basic and acidic residues" evidence="1">
    <location>
        <begin position="97"/>
        <end position="108"/>
    </location>
</feature>
<evidence type="ECO:0000313" key="3">
    <source>
        <dbReference type="Proteomes" id="UP000275846"/>
    </source>
</evidence>